<evidence type="ECO:0000313" key="8">
    <source>
        <dbReference type="EMBL" id="KAK7409271.1"/>
    </source>
</evidence>
<keyword evidence="4" id="KW-1133">Transmembrane helix</keyword>
<dbReference type="PANTHER" id="PTHR11266">
    <property type="entry name" value="PEROXISOMAL MEMBRANE PROTEIN 2, PXMP2 MPV17"/>
    <property type="match status" value="1"/>
</dbReference>
<feature type="region of interest" description="Disordered" evidence="7">
    <location>
        <begin position="32"/>
        <end position="52"/>
    </location>
</feature>
<comment type="caution">
    <text evidence="8">The sequence shown here is derived from an EMBL/GenBank/DDBJ whole genome shotgun (WGS) entry which is preliminary data.</text>
</comment>
<protein>
    <submittedName>
        <fullName evidence="8">Uncharacterized protein</fullName>
    </submittedName>
</protein>
<gene>
    <name evidence="8" type="ORF">QQX98_008581</name>
</gene>
<evidence type="ECO:0000256" key="5">
    <source>
        <dbReference type="ARBA" id="ARBA00023136"/>
    </source>
</evidence>
<evidence type="ECO:0000256" key="1">
    <source>
        <dbReference type="ARBA" id="ARBA00004141"/>
    </source>
</evidence>
<evidence type="ECO:0000256" key="3">
    <source>
        <dbReference type="ARBA" id="ARBA00022692"/>
    </source>
</evidence>
<keyword evidence="3" id="KW-0812">Transmembrane</keyword>
<dbReference type="InterPro" id="IPR007248">
    <property type="entry name" value="Mpv17_PMP22"/>
</dbReference>
<dbReference type="PANTHER" id="PTHR11266:SF113">
    <property type="entry name" value="MEMBRANE PROTEIN, MPV17_PMP22 FAMILY, PUTATIVE (AFU_ORTHOLOGUE AFUA_1G13840)-RELATED"/>
    <property type="match status" value="1"/>
</dbReference>
<feature type="compositionally biased region" description="Polar residues" evidence="7">
    <location>
        <begin position="32"/>
        <end position="50"/>
    </location>
</feature>
<dbReference type="Proteomes" id="UP001498476">
    <property type="component" value="Unassembled WGS sequence"/>
</dbReference>
<evidence type="ECO:0000256" key="7">
    <source>
        <dbReference type="SAM" id="MobiDB-lite"/>
    </source>
</evidence>
<sequence length="285" mass="30894">MATILLRASFRRNGLGLGVGPGAGRRVFQGQRRLQTSPSKVQATCKTGASTPVPSSASAAAVSPLPLWERLGPLTSIAQAYGRSQRARPYVTQFWSAVVIYLCADLSAQSIGGNEYDPMRTARSMAIGGMVAIPVYRWFIFLSNHFNYTSRWVTLTAKIVISQAFFTPTFNTFFFAAQAVLSGEGIGGAIDRVKNCVPTTIITSAKCWPPFTAFAFTFVPMEYRSIFTGFVAVGWQMYLSFVNRRAELLEAHAAESGQTKVDEDGVKGIHLEDAKLVGNEAPAAA</sequence>
<evidence type="ECO:0000256" key="2">
    <source>
        <dbReference type="ARBA" id="ARBA00006824"/>
    </source>
</evidence>
<comment type="subcellular location">
    <subcellularLocation>
        <location evidence="1">Membrane</location>
        <topology evidence="1">Multi-pass membrane protein</topology>
    </subcellularLocation>
</comment>
<dbReference type="Pfam" id="PF04117">
    <property type="entry name" value="Mpv17_PMP22"/>
    <property type="match status" value="1"/>
</dbReference>
<keyword evidence="9" id="KW-1185">Reference proteome</keyword>
<comment type="similarity">
    <text evidence="2 6">Belongs to the peroxisomal membrane protein PXMP2/4 family.</text>
</comment>
<evidence type="ECO:0000256" key="4">
    <source>
        <dbReference type="ARBA" id="ARBA00022989"/>
    </source>
</evidence>
<reference evidence="8 9" key="1">
    <citation type="journal article" date="2025" name="Microbiol. Resour. Announc.">
        <title>Draft genome sequences for Neonectria magnoliae and Neonectria punicea, canker pathogens of Liriodendron tulipifera and Acer saccharum in West Virginia.</title>
        <authorList>
            <person name="Petronek H.M."/>
            <person name="Kasson M.T."/>
            <person name="Metheny A.M."/>
            <person name="Stauder C.M."/>
            <person name="Lovett B."/>
            <person name="Lynch S.C."/>
            <person name="Garnas J.R."/>
            <person name="Kasson L.R."/>
            <person name="Stajich J.E."/>
        </authorList>
    </citation>
    <scope>NUCLEOTIDE SEQUENCE [LARGE SCALE GENOMIC DNA]</scope>
    <source>
        <strain evidence="8 9">NRRL 64653</strain>
    </source>
</reference>
<evidence type="ECO:0000256" key="6">
    <source>
        <dbReference type="RuleBase" id="RU363053"/>
    </source>
</evidence>
<organism evidence="8 9">
    <name type="scientific">Neonectria punicea</name>
    <dbReference type="NCBI Taxonomy" id="979145"/>
    <lineage>
        <taxon>Eukaryota</taxon>
        <taxon>Fungi</taxon>
        <taxon>Dikarya</taxon>
        <taxon>Ascomycota</taxon>
        <taxon>Pezizomycotina</taxon>
        <taxon>Sordariomycetes</taxon>
        <taxon>Hypocreomycetidae</taxon>
        <taxon>Hypocreales</taxon>
        <taxon>Nectriaceae</taxon>
        <taxon>Neonectria</taxon>
    </lineage>
</organism>
<accession>A0ABR1GV78</accession>
<name>A0ABR1GV78_9HYPO</name>
<proteinExistence type="inferred from homology"/>
<keyword evidence="5" id="KW-0472">Membrane</keyword>
<evidence type="ECO:0000313" key="9">
    <source>
        <dbReference type="Proteomes" id="UP001498476"/>
    </source>
</evidence>
<dbReference type="EMBL" id="JAZAVJ010000157">
    <property type="protein sequence ID" value="KAK7409271.1"/>
    <property type="molecule type" value="Genomic_DNA"/>
</dbReference>